<dbReference type="SUPFAM" id="SSF47413">
    <property type="entry name" value="lambda repressor-like DNA-binding domains"/>
    <property type="match status" value="1"/>
</dbReference>
<dbReference type="Gene3D" id="1.10.260.40">
    <property type="entry name" value="lambda repressor-like DNA-binding domains"/>
    <property type="match status" value="1"/>
</dbReference>
<feature type="domain" description="HTH cro/C1-type" evidence="2">
    <location>
        <begin position="9"/>
        <end position="64"/>
    </location>
</feature>
<organism evidence="3">
    <name type="scientific">Myoviridae sp. ctiBE32</name>
    <dbReference type="NCBI Taxonomy" id="2826685"/>
    <lineage>
        <taxon>Viruses</taxon>
        <taxon>Duplodnaviria</taxon>
        <taxon>Heunggongvirae</taxon>
        <taxon>Uroviricota</taxon>
        <taxon>Caudoviricetes</taxon>
    </lineage>
</organism>
<dbReference type="InterPro" id="IPR010982">
    <property type="entry name" value="Lambda_DNA-bd_dom_sf"/>
</dbReference>
<reference evidence="3" key="1">
    <citation type="journal article" date="2021" name="Proc. Natl. Acad. Sci. U.S.A.">
        <title>A Catalog of Tens of Thousands of Viruses from Human Metagenomes Reveals Hidden Associations with Chronic Diseases.</title>
        <authorList>
            <person name="Tisza M.J."/>
            <person name="Buck C.B."/>
        </authorList>
    </citation>
    <scope>NUCLEOTIDE SEQUENCE</scope>
    <source>
        <strain evidence="3">CtiBE32</strain>
    </source>
</reference>
<dbReference type="PANTHER" id="PTHR46558">
    <property type="entry name" value="TRACRIPTIONAL REGULATORY PROTEIN-RELATED-RELATED"/>
    <property type="match status" value="1"/>
</dbReference>
<dbReference type="GO" id="GO:0003677">
    <property type="term" value="F:DNA binding"/>
    <property type="evidence" value="ECO:0007669"/>
    <property type="project" value="UniProtKB-KW"/>
</dbReference>
<dbReference type="InterPro" id="IPR001387">
    <property type="entry name" value="Cro/C1-type_HTH"/>
</dbReference>
<protein>
    <submittedName>
        <fullName evidence="3">Helix-turn-helix XRE-family like protein</fullName>
    </submittedName>
</protein>
<name>A0A8S5N877_9CAUD</name>
<keyword evidence="1" id="KW-0238">DNA-binding</keyword>
<evidence type="ECO:0000256" key="1">
    <source>
        <dbReference type="ARBA" id="ARBA00023125"/>
    </source>
</evidence>
<dbReference type="EMBL" id="BK015088">
    <property type="protein sequence ID" value="DAD90482.1"/>
    <property type="molecule type" value="Genomic_DNA"/>
</dbReference>
<accession>A0A8S5N877</accession>
<sequence length="108" mass="12731">MEETIYQRIKKRRMELDMSQEELAKKVGYSHKTAICKIEAGQRKLKEDVISKLAKALDTTPSYLMGWDKEDDDATISDRLLTRYRELDDLDQAMVRRILKCDEDFNKV</sequence>
<dbReference type="PANTHER" id="PTHR46558:SF11">
    <property type="entry name" value="HTH-TYPE TRANSCRIPTIONAL REGULATOR XRE"/>
    <property type="match status" value="1"/>
</dbReference>
<dbReference type="CDD" id="cd00093">
    <property type="entry name" value="HTH_XRE"/>
    <property type="match status" value="1"/>
</dbReference>
<evidence type="ECO:0000259" key="2">
    <source>
        <dbReference type="PROSITE" id="PS50943"/>
    </source>
</evidence>
<dbReference type="Pfam" id="PF01381">
    <property type="entry name" value="HTH_3"/>
    <property type="match status" value="1"/>
</dbReference>
<dbReference type="SMART" id="SM00530">
    <property type="entry name" value="HTH_XRE"/>
    <property type="match status" value="1"/>
</dbReference>
<proteinExistence type="predicted"/>
<dbReference type="PROSITE" id="PS50943">
    <property type="entry name" value="HTH_CROC1"/>
    <property type="match status" value="1"/>
</dbReference>
<evidence type="ECO:0000313" key="3">
    <source>
        <dbReference type="EMBL" id="DAD90482.1"/>
    </source>
</evidence>